<comment type="caution">
    <text evidence="1">The sequence shown here is derived from an EMBL/GenBank/DDBJ whole genome shotgun (WGS) entry which is preliminary data.</text>
</comment>
<reference evidence="1 2" key="1">
    <citation type="journal article" date="2019" name="Environ. Microbiol.">
        <title>An active ?-lactamase is a part of an orchestrated cell wall stress resistance network of Bacillus subtilis and related rhizosphere species.</title>
        <authorList>
            <person name="Bucher T."/>
            <person name="Keren-Paz A."/>
            <person name="Hausser J."/>
            <person name="Olender T."/>
            <person name="Cytryn E."/>
            <person name="Kolodkin-Gal I."/>
        </authorList>
    </citation>
    <scope>NUCLEOTIDE SEQUENCE [LARGE SCALE GENOMIC DNA]</scope>
    <source>
        <strain evidence="1 2">I4</strain>
    </source>
</reference>
<evidence type="ECO:0000313" key="2">
    <source>
        <dbReference type="Proteomes" id="UP000309170"/>
    </source>
</evidence>
<gene>
    <name evidence="1" type="ORF">FC678_23270</name>
</gene>
<dbReference type="Gene3D" id="3.40.430.10">
    <property type="entry name" value="Dihydrofolate Reductase, subunit A"/>
    <property type="match status" value="1"/>
</dbReference>
<dbReference type="AlphaFoldDB" id="A0A9X8ZD48"/>
<dbReference type="Proteomes" id="UP000309170">
    <property type="component" value="Unassembled WGS sequence"/>
</dbReference>
<name>A0A9X8ZD48_9BACI</name>
<proteinExistence type="predicted"/>
<accession>A0A9X8ZD48</accession>
<sequence>MKKQRNIILYIGTSIDGYIANDDGTLEWLESTEVEG</sequence>
<protein>
    <submittedName>
        <fullName evidence="1">Dihydrofolate reductase</fullName>
    </submittedName>
</protein>
<dbReference type="InterPro" id="IPR024072">
    <property type="entry name" value="DHFR-like_dom_sf"/>
</dbReference>
<dbReference type="EMBL" id="SZNT01000530">
    <property type="protein sequence ID" value="TKH06720.1"/>
    <property type="molecule type" value="Genomic_DNA"/>
</dbReference>
<evidence type="ECO:0000313" key="1">
    <source>
        <dbReference type="EMBL" id="TKH06720.1"/>
    </source>
</evidence>
<organism evidence="1 2">
    <name type="scientific">Peribacillus simplex</name>
    <dbReference type="NCBI Taxonomy" id="1478"/>
    <lineage>
        <taxon>Bacteria</taxon>
        <taxon>Bacillati</taxon>
        <taxon>Bacillota</taxon>
        <taxon>Bacilli</taxon>
        <taxon>Bacillales</taxon>
        <taxon>Bacillaceae</taxon>
        <taxon>Peribacillus</taxon>
    </lineage>
</organism>
<dbReference type="SUPFAM" id="SSF53597">
    <property type="entry name" value="Dihydrofolate reductase-like"/>
    <property type="match status" value="1"/>
</dbReference>
<feature type="non-terminal residue" evidence="1">
    <location>
        <position position="36"/>
    </location>
</feature>